<feature type="domain" description="Histidine kinase" evidence="10">
    <location>
        <begin position="272"/>
        <end position="464"/>
    </location>
</feature>
<evidence type="ECO:0000256" key="5">
    <source>
        <dbReference type="ARBA" id="ARBA00022553"/>
    </source>
</evidence>
<dbReference type="PANTHER" id="PTHR44936">
    <property type="entry name" value="SENSOR PROTEIN CREC"/>
    <property type="match status" value="1"/>
</dbReference>
<dbReference type="InterPro" id="IPR003661">
    <property type="entry name" value="HisK_dim/P_dom"/>
</dbReference>
<dbReference type="Gene3D" id="3.30.565.10">
    <property type="entry name" value="Histidine kinase-like ATPase, C-terminal domain"/>
    <property type="match status" value="1"/>
</dbReference>
<dbReference type="Pfam" id="PF02518">
    <property type="entry name" value="HATPase_c"/>
    <property type="match status" value="1"/>
</dbReference>
<feature type="chain" id="PRO_5003227790" description="histidine kinase" evidence="9">
    <location>
        <begin position="21"/>
        <end position="468"/>
    </location>
</feature>
<keyword evidence="4" id="KW-0472">Membrane</keyword>
<dbReference type="InterPro" id="IPR003594">
    <property type="entry name" value="HATPase_dom"/>
</dbReference>
<dbReference type="Pfam" id="PF11884">
    <property type="entry name" value="DUF3404"/>
    <property type="match status" value="1"/>
</dbReference>
<name>E8M236_PHOS4</name>
<evidence type="ECO:0000256" key="6">
    <source>
        <dbReference type="ARBA" id="ARBA00022679"/>
    </source>
</evidence>
<evidence type="ECO:0000256" key="8">
    <source>
        <dbReference type="ARBA" id="ARBA00023012"/>
    </source>
</evidence>
<evidence type="ECO:0000256" key="7">
    <source>
        <dbReference type="ARBA" id="ARBA00022777"/>
    </source>
</evidence>
<dbReference type="InterPro" id="IPR036890">
    <property type="entry name" value="HATPase_C_sf"/>
</dbReference>
<dbReference type="InterPro" id="IPR050980">
    <property type="entry name" value="2C_sensor_his_kinase"/>
</dbReference>
<evidence type="ECO:0000259" key="10">
    <source>
        <dbReference type="PROSITE" id="PS50109"/>
    </source>
</evidence>
<dbReference type="GO" id="GO:0000155">
    <property type="term" value="F:phosphorelay sensor kinase activity"/>
    <property type="evidence" value="ECO:0007669"/>
    <property type="project" value="InterPro"/>
</dbReference>
<evidence type="ECO:0000313" key="11">
    <source>
        <dbReference type="EMBL" id="EGA71942.1"/>
    </source>
</evidence>
<dbReference type="EMBL" id="AEVT01000010">
    <property type="protein sequence ID" value="EGA71942.1"/>
    <property type="molecule type" value="Genomic_DNA"/>
</dbReference>
<dbReference type="InterPro" id="IPR036097">
    <property type="entry name" value="HisK_dim/P_sf"/>
</dbReference>
<evidence type="ECO:0000256" key="3">
    <source>
        <dbReference type="ARBA" id="ARBA00012438"/>
    </source>
</evidence>
<dbReference type="AlphaFoldDB" id="E8M236"/>
<dbReference type="PANTHER" id="PTHR44936:SF9">
    <property type="entry name" value="SENSOR PROTEIN CREC"/>
    <property type="match status" value="1"/>
</dbReference>
<keyword evidence="5" id="KW-0597">Phosphoprotein</keyword>
<keyword evidence="6" id="KW-0808">Transferase</keyword>
<evidence type="ECO:0000256" key="4">
    <source>
        <dbReference type="ARBA" id="ARBA00022475"/>
    </source>
</evidence>
<comment type="subcellular location">
    <subcellularLocation>
        <location evidence="2">Cell membrane</location>
        <topology evidence="2">Multi-pass membrane protein</topology>
    </subcellularLocation>
</comment>
<protein>
    <recommendedName>
        <fullName evidence="3">histidine kinase</fullName>
        <ecNumber evidence="3">2.7.13.3</ecNumber>
    </recommendedName>
</protein>
<evidence type="ECO:0000313" key="12">
    <source>
        <dbReference type="Proteomes" id="UP000006228"/>
    </source>
</evidence>
<reference evidence="11 12" key="1">
    <citation type="journal article" date="2012" name="Int. J. Syst. Evol. Microbiol.">
        <title>Vibrio caribbeanicus sp. nov., isolated from the marine sponge Scleritoderma cyanea.</title>
        <authorList>
            <person name="Hoffmann M."/>
            <person name="Monday S.R."/>
            <person name="Allard M.W."/>
            <person name="Strain E.A."/>
            <person name="Whittaker P."/>
            <person name="Naum M."/>
            <person name="McCarthy P.J."/>
            <person name="Lopez J.V."/>
            <person name="Fischer M."/>
            <person name="Brown E.W."/>
        </authorList>
    </citation>
    <scope>NUCLEOTIDE SEQUENCE [LARGE SCALE GENOMIC DNA]</scope>
    <source>
        <strain evidence="12">DSMZ 21326</strain>
    </source>
</reference>
<comment type="catalytic activity">
    <reaction evidence="1">
        <text>ATP + protein L-histidine = ADP + protein N-phospho-L-histidine.</text>
        <dbReference type="EC" id="2.7.13.3"/>
    </reaction>
</comment>
<organism evidence="11 12">
    <name type="scientific">Vibrio sinaloensis DSM 21326</name>
    <dbReference type="NCBI Taxonomy" id="945550"/>
    <lineage>
        <taxon>Bacteria</taxon>
        <taxon>Pseudomonadati</taxon>
        <taxon>Pseudomonadota</taxon>
        <taxon>Gammaproteobacteria</taxon>
        <taxon>Vibrionales</taxon>
        <taxon>Vibrionaceae</taxon>
        <taxon>Vibrio</taxon>
        <taxon>Vibrio oreintalis group</taxon>
    </lineage>
</organism>
<dbReference type="Proteomes" id="UP000006228">
    <property type="component" value="Unassembled WGS sequence"/>
</dbReference>
<dbReference type="GeneID" id="95567728"/>
<comment type="caution">
    <text evidence="11">The sequence shown here is derived from an EMBL/GenBank/DDBJ whole genome shotgun (WGS) entry which is preliminary data.</text>
</comment>
<dbReference type="SUPFAM" id="SSF55874">
    <property type="entry name" value="ATPase domain of HSP90 chaperone/DNA topoisomerase II/histidine kinase"/>
    <property type="match status" value="1"/>
</dbReference>
<dbReference type="SUPFAM" id="SSF47384">
    <property type="entry name" value="Homodimeric domain of signal transducing histidine kinase"/>
    <property type="match status" value="1"/>
</dbReference>
<dbReference type="RefSeq" id="WP_008073405.1">
    <property type="nucleotide sequence ID" value="NZ_AEVT01000010.1"/>
</dbReference>
<dbReference type="SMART" id="SM00388">
    <property type="entry name" value="HisKA"/>
    <property type="match status" value="1"/>
</dbReference>
<dbReference type="PROSITE" id="PS50109">
    <property type="entry name" value="HIS_KIN"/>
    <property type="match status" value="1"/>
</dbReference>
<dbReference type="InterPro" id="IPR005467">
    <property type="entry name" value="His_kinase_dom"/>
</dbReference>
<dbReference type="EC" id="2.7.13.3" evidence="3"/>
<dbReference type="OrthoDB" id="5593498at2"/>
<feature type="signal peptide" evidence="9">
    <location>
        <begin position="1"/>
        <end position="20"/>
    </location>
</feature>
<keyword evidence="7 11" id="KW-0418">Kinase</keyword>
<dbReference type="InterPro" id="IPR021821">
    <property type="entry name" value="VxrA_SD"/>
</dbReference>
<keyword evidence="8" id="KW-0902">Two-component regulatory system</keyword>
<accession>E8M236</accession>
<dbReference type="GO" id="GO:0005886">
    <property type="term" value="C:plasma membrane"/>
    <property type="evidence" value="ECO:0007669"/>
    <property type="project" value="UniProtKB-SubCell"/>
</dbReference>
<evidence type="ECO:0000256" key="9">
    <source>
        <dbReference type="SAM" id="SignalP"/>
    </source>
</evidence>
<dbReference type="eggNOG" id="COG0642">
    <property type="taxonomic scope" value="Bacteria"/>
</dbReference>
<evidence type="ECO:0000256" key="1">
    <source>
        <dbReference type="ARBA" id="ARBA00000085"/>
    </source>
</evidence>
<proteinExistence type="predicted"/>
<sequence>MLGRLYLISLAYLFSCAAFGQDLQHQWQALYQEAWQQTEVTIKQSHIAQFPKALWLSSSQYPNFERFSWQDLRALEQVATDCRATANAPQRISGAIEFELALCQNKQLDLAWFANHTLLHPAGGSYADRYLEQGIAHNQVFSPELLALTSLSNPNNPLYSQVSTLSAEGKQALINGYRAWLEGDALWLSGESGWKRVTVNVWQPLAKHYNITLTGNSCGLTYSNLCISHTDTTWLSQQQLLLLFGTLVAVFIARLSVLKHKQQREKRFVLQLLTHELRTPITSLGLTIELFRDQFDQFDSETQQAFWRLLADYQRLSQLTENSKVYLNANKGTALLSQTASVHDWLTHCCDKHQVEFSLNQDKEITQPYYWLSVCLDNLIKNAKQHGQGEVYVSAHLGKTLTIEVQDQGHFPNAWQRMFRRRKASSDNMGIGLHIVAHLIKLANGKLILLRKPTRCILELPYEHNTSD</sequence>
<gene>
    <name evidence="11" type="ORF">VISI1226_14118</name>
</gene>
<dbReference type="SMART" id="SM00387">
    <property type="entry name" value="HATPase_c"/>
    <property type="match status" value="1"/>
</dbReference>
<dbReference type="CDD" id="cd00082">
    <property type="entry name" value="HisKA"/>
    <property type="match status" value="1"/>
</dbReference>
<keyword evidence="9" id="KW-0732">Signal</keyword>
<dbReference type="Gene3D" id="1.10.287.130">
    <property type="match status" value="1"/>
</dbReference>
<keyword evidence="4" id="KW-1003">Cell membrane</keyword>
<evidence type="ECO:0000256" key="2">
    <source>
        <dbReference type="ARBA" id="ARBA00004651"/>
    </source>
</evidence>